<evidence type="ECO:0000313" key="2">
    <source>
        <dbReference type="EMBL" id="MCP1336838.1"/>
    </source>
</evidence>
<keyword evidence="3" id="KW-1185">Reference proteome</keyword>
<gene>
    <name evidence="2" type="ORF">NJQ99_10495</name>
</gene>
<dbReference type="Proteomes" id="UP001055804">
    <property type="component" value="Unassembled WGS sequence"/>
</dbReference>
<evidence type="ECO:0000256" key="1">
    <source>
        <dbReference type="SAM" id="MobiDB-lite"/>
    </source>
</evidence>
<protein>
    <submittedName>
        <fullName evidence="2">Uncharacterized protein</fullName>
    </submittedName>
</protein>
<comment type="caution">
    <text evidence="2">The sequence shown here is derived from an EMBL/GenBank/DDBJ whole genome shotgun (WGS) entry which is preliminary data.</text>
</comment>
<dbReference type="RefSeq" id="WP_269332782.1">
    <property type="nucleotide sequence ID" value="NZ_JAMZFT010000002.1"/>
</dbReference>
<accession>A0A9J6PEJ6</accession>
<feature type="region of interest" description="Disordered" evidence="1">
    <location>
        <begin position="1"/>
        <end position="73"/>
    </location>
</feature>
<sequence length="224" mass="22793">MTAAFPLPSLLREARTGLTRRGGADARAPSDGGPLRDPRPEARPAPAHAARGTPALSAQSSVSASASAPAEARVRDTAAEAAAVLRQRAIEMADALSHELAAARAARLTCERTAEEAVRALVGALVPAAARATAEDVCLEGLKGLMASLGPARLEVQAPAPMVEALRAALAGAPEAADMVFTEVSGDAPVRVLWQDGAAVFDPVAAAEALTAHLTRVAKDPEGH</sequence>
<dbReference type="AlphaFoldDB" id="A0A9J6PEJ6"/>
<proteinExistence type="predicted"/>
<reference evidence="2" key="1">
    <citation type="submission" date="2022-06" db="EMBL/GenBank/DDBJ databases">
        <title>Isolation and Genomics of Futiania mangrovii gen. nov., sp. nov., a Rare and Metabolically-versatile member in the Class Alphaproteobacteria.</title>
        <authorList>
            <person name="Liu L."/>
            <person name="Huang W.-C."/>
            <person name="Pan J."/>
            <person name="Li J."/>
            <person name="Huang Y."/>
            <person name="Du H."/>
            <person name="Liu Y."/>
            <person name="Li M."/>
        </authorList>
    </citation>
    <scope>NUCLEOTIDE SEQUENCE</scope>
    <source>
        <strain evidence="2">FT118</strain>
    </source>
</reference>
<dbReference type="EMBL" id="JAMZFT010000002">
    <property type="protein sequence ID" value="MCP1336838.1"/>
    <property type="molecule type" value="Genomic_DNA"/>
</dbReference>
<name>A0A9J6PEJ6_9PROT</name>
<organism evidence="2 3">
    <name type="scientific">Futiania mangrovi</name>
    <dbReference type="NCBI Taxonomy" id="2959716"/>
    <lineage>
        <taxon>Bacteria</taxon>
        <taxon>Pseudomonadati</taxon>
        <taxon>Pseudomonadota</taxon>
        <taxon>Alphaproteobacteria</taxon>
        <taxon>Futianiales</taxon>
        <taxon>Futianiaceae</taxon>
        <taxon>Futiania</taxon>
    </lineage>
</organism>
<evidence type="ECO:0000313" key="3">
    <source>
        <dbReference type="Proteomes" id="UP001055804"/>
    </source>
</evidence>
<feature type="compositionally biased region" description="Low complexity" evidence="1">
    <location>
        <begin position="44"/>
        <end position="71"/>
    </location>
</feature>